<dbReference type="RefSeq" id="WP_125315524.1">
    <property type="nucleotide sequence ID" value="NZ_RSEC01000061.1"/>
</dbReference>
<dbReference type="GO" id="GO:0003700">
    <property type="term" value="F:DNA-binding transcription factor activity"/>
    <property type="evidence" value="ECO:0007669"/>
    <property type="project" value="TreeGrafter"/>
</dbReference>
<dbReference type="EMBL" id="RSEC01000061">
    <property type="protein sequence ID" value="RSD09589.1"/>
    <property type="molecule type" value="Genomic_DNA"/>
</dbReference>
<dbReference type="SUPFAM" id="SSF46689">
    <property type="entry name" value="Homeodomain-like"/>
    <property type="match status" value="1"/>
</dbReference>
<dbReference type="Pfam" id="PF00440">
    <property type="entry name" value="TetR_N"/>
    <property type="match status" value="1"/>
</dbReference>
<protein>
    <submittedName>
        <fullName evidence="4">TetR/AcrR family transcriptional regulator</fullName>
    </submittedName>
</protein>
<proteinExistence type="predicted"/>
<keyword evidence="1 2" id="KW-0238">DNA-binding</keyword>
<comment type="caution">
    <text evidence="4">The sequence shown here is derived from an EMBL/GenBank/DDBJ whole genome shotgun (WGS) entry which is preliminary data.</text>
</comment>
<reference evidence="4 5" key="1">
    <citation type="submission" date="2018-12" db="EMBL/GenBank/DDBJ databases">
        <title>Amycolatopsis eburnea sp. nov. actinomycete associate with arbuscular mycorrhiza fungal spore.</title>
        <authorList>
            <person name="Lumyong S."/>
            <person name="Chaiya L."/>
        </authorList>
    </citation>
    <scope>NUCLEOTIDE SEQUENCE [LARGE SCALE GENOMIC DNA]</scope>
    <source>
        <strain evidence="4 5">GLM-1</strain>
    </source>
</reference>
<dbReference type="InterPro" id="IPR050109">
    <property type="entry name" value="HTH-type_TetR-like_transc_reg"/>
</dbReference>
<feature type="DNA-binding region" description="H-T-H motif" evidence="2">
    <location>
        <begin position="32"/>
        <end position="51"/>
    </location>
</feature>
<sequence>MTAVDVDTRRHRQRLLDGLAESITETGFRDTTVADVVRRARTSRRTFYEHFSSREECLIALLADANRAMIQQISDAVDPGAPWDVQVRQAIESWIACAESEPAITLSWIRDVPALGAAARDLQRDAMEGFIAMTQRLTDTPSLRAAGISPPSRQMAIILLGGLRELIATTVEDGGRAGDVTEVAVRASIALLGPVVDTP</sequence>
<evidence type="ECO:0000313" key="4">
    <source>
        <dbReference type="EMBL" id="RSD09589.1"/>
    </source>
</evidence>
<dbReference type="GO" id="GO:0000976">
    <property type="term" value="F:transcription cis-regulatory region binding"/>
    <property type="evidence" value="ECO:0007669"/>
    <property type="project" value="TreeGrafter"/>
</dbReference>
<organism evidence="4 5">
    <name type="scientific">Amycolatopsis eburnea</name>
    <dbReference type="NCBI Taxonomy" id="2267691"/>
    <lineage>
        <taxon>Bacteria</taxon>
        <taxon>Bacillati</taxon>
        <taxon>Actinomycetota</taxon>
        <taxon>Actinomycetes</taxon>
        <taxon>Pseudonocardiales</taxon>
        <taxon>Pseudonocardiaceae</taxon>
        <taxon>Amycolatopsis</taxon>
    </lineage>
</organism>
<dbReference type="PANTHER" id="PTHR30055:SF187">
    <property type="entry name" value="TRANSCRIPTIONAL REGULATORY PROTEIN"/>
    <property type="match status" value="1"/>
</dbReference>
<dbReference type="OrthoDB" id="5242485at2"/>
<dbReference type="Proteomes" id="UP000267081">
    <property type="component" value="Unassembled WGS sequence"/>
</dbReference>
<name>A0A3R9FGM5_9PSEU</name>
<feature type="domain" description="HTH tetR-type" evidence="3">
    <location>
        <begin position="9"/>
        <end position="69"/>
    </location>
</feature>
<accession>A0A3R9FGM5</accession>
<keyword evidence="5" id="KW-1185">Reference proteome</keyword>
<evidence type="ECO:0000259" key="3">
    <source>
        <dbReference type="PROSITE" id="PS50977"/>
    </source>
</evidence>
<dbReference type="InterPro" id="IPR009057">
    <property type="entry name" value="Homeodomain-like_sf"/>
</dbReference>
<dbReference type="InterPro" id="IPR001647">
    <property type="entry name" value="HTH_TetR"/>
</dbReference>
<dbReference type="PANTHER" id="PTHR30055">
    <property type="entry name" value="HTH-TYPE TRANSCRIPTIONAL REGULATOR RUTR"/>
    <property type="match status" value="1"/>
</dbReference>
<evidence type="ECO:0000313" key="5">
    <source>
        <dbReference type="Proteomes" id="UP000267081"/>
    </source>
</evidence>
<dbReference type="Gene3D" id="1.10.357.10">
    <property type="entry name" value="Tetracycline Repressor, domain 2"/>
    <property type="match status" value="1"/>
</dbReference>
<dbReference type="PROSITE" id="PS50977">
    <property type="entry name" value="HTH_TETR_2"/>
    <property type="match status" value="1"/>
</dbReference>
<gene>
    <name evidence="4" type="ORF">EIY87_41980</name>
</gene>
<dbReference type="AlphaFoldDB" id="A0A3R9FGM5"/>
<evidence type="ECO:0000256" key="1">
    <source>
        <dbReference type="ARBA" id="ARBA00023125"/>
    </source>
</evidence>
<evidence type="ECO:0000256" key="2">
    <source>
        <dbReference type="PROSITE-ProRule" id="PRU00335"/>
    </source>
</evidence>